<evidence type="ECO:0000313" key="4">
    <source>
        <dbReference type="Proteomes" id="UP000693738"/>
    </source>
</evidence>
<feature type="domain" description="Exonuclease" evidence="2">
    <location>
        <begin position="459"/>
        <end position="626"/>
    </location>
</feature>
<feature type="region of interest" description="Disordered" evidence="1">
    <location>
        <begin position="349"/>
        <end position="375"/>
    </location>
</feature>
<feature type="compositionally biased region" description="Low complexity" evidence="1">
    <location>
        <begin position="271"/>
        <end position="285"/>
    </location>
</feature>
<feature type="region of interest" description="Disordered" evidence="1">
    <location>
        <begin position="266"/>
        <end position="297"/>
    </location>
</feature>
<dbReference type="EMBL" id="CAJSTJ010000122">
    <property type="protein sequence ID" value="CAG7558094.1"/>
    <property type="molecule type" value="Genomic_DNA"/>
</dbReference>
<protein>
    <recommendedName>
        <fullName evidence="2">Exonuclease domain-containing protein</fullName>
    </recommendedName>
</protein>
<gene>
    <name evidence="3" type="ORF">FEQUK3_LOCUS3844</name>
</gene>
<evidence type="ECO:0000313" key="3">
    <source>
        <dbReference type="EMBL" id="CAG7558094.1"/>
    </source>
</evidence>
<feature type="compositionally biased region" description="Polar residues" evidence="1">
    <location>
        <begin position="286"/>
        <end position="296"/>
    </location>
</feature>
<proteinExistence type="predicted"/>
<name>A0A8J2IQJ4_FUSEQ</name>
<organism evidence="3 4">
    <name type="scientific">Fusarium equiseti</name>
    <name type="common">Fusarium scirpi</name>
    <dbReference type="NCBI Taxonomy" id="61235"/>
    <lineage>
        <taxon>Eukaryota</taxon>
        <taxon>Fungi</taxon>
        <taxon>Dikarya</taxon>
        <taxon>Ascomycota</taxon>
        <taxon>Pezizomycotina</taxon>
        <taxon>Sordariomycetes</taxon>
        <taxon>Hypocreomycetidae</taxon>
        <taxon>Hypocreales</taxon>
        <taxon>Nectriaceae</taxon>
        <taxon>Fusarium</taxon>
        <taxon>Fusarium incarnatum-equiseti species complex</taxon>
    </lineage>
</organism>
<accession>A0A8J2IQJ4</accession>
<dbReference type="SMART" id="SM00479">
    <property type="entry name" value="EXOIII"/>
    <property type="match status" value="1"/>
</dbReference>
<dbReference type="PANTHER" id="PTHR37543:SF1">
    <property type="entry name" value="CCCH ZINC FINGER DNA BINDING PROTEIN (AFU_ORTHOLOGUE AFUA_5G12760)"/>
    <property type="match status" value="1"/>
</dbReference>
<dbReference type="CDD" id="cd06137">
    <property type="entry name" value="DEDDh_RNase"/>
    <property type="match status" value="1"/>
</dbReference>
<evidence type="ECO:0000259" key="2">
    <source>
        <dbReference type="SMART" id="SM00479"/>
    </source>
</evidence>
<dbReference type="InterPro" id="IPR013520">
    <property type="entry name" value="Ribonucl_H"/>
</dbReference>
<dbReference type="InterPro" id="IPR057683">
    <property type="entry name" value="DUF7923"/>
</dbReference>
<dbReference type="PANTHER" id="PTHR37543">
    <property type="entry name" value="CCCH ZINC FINGER DNA BINDING PROTEIN (AFU_ORTHOLOGUE AFUA_5G12760)"/>
    <property type="match status" value="1"/>
</dbReference>
<dbReference type="Pfam" id="PF25540">
    <property type="entry name" value="DUF7923"/>
    <property type="match status" value="1"/>
</dbReference>
<dbReference type="Proteomes" id="UP000693738">
    <property type="component" value="Unassembled WGS sequence"/>
</dbReference>
<evidence type="ECO:0000256" key="1">
    <source>
        <dbReference type="SAM" id="MobiDB-lite"/>
    </source>
</evidence>
<dbReference type="AlphaFoldDB" id="A0A8J2IQJ4"/>
<reference evidence="3" key="1">
    <citation type="submission" date="2021-05" db="EMBL/GenBank/DDBJ databases">
        <authorList>
            <person name="Khan N."/>
        </authorList>
    </citation>
    <scope>NUCLEOTIDE SEQUENCE</scope>
</reference>
<comment type="caution">
    <text evidence="3">The sequence shown here is derived from an EMBL/GenBank/DDBJ whole genome shotgun (WGS) entry which is preliminary data.</text>
</comment>
<sequence>MGGKLAEDFAAFKIAEEGQSARLQNLSCQIQDLVGKYDDAVRDLESERVARRFTQQDADVSRAKYEELQQSMERSSFVLVLIDADADSYIFKDEYYTATDGGRKAALDLSNGVRSFLQATRPELPDYPILIKAYANEAGLSQFLVSSGIIKAPRDLVEFAKDFTQATEYTDFLLVGSGKDRADKKIQGSLKQFIRNPTCRHIIFGACHDNSYVRLLEDYAHDDSVVDRVTLLHGFSVGREFRDLRFKSFKMEDVFNSAPVRNLAPTPEPLASVSSSSSWASTVGSKTNASSQQSRAEVSVRLNTAGCRIDDYLRKPNKQAVNSWYHKVGKGHMRYCRLYHLSGLCPNSPLLGKKERRPRPRSVQKQDPPGALLSQVPDELDSLGLEHLKLEEPRGPTLRCHFHDEKAVDKRWTCCGAHVSEPPCKHEEHHQPEQSTLKEMSSRWQYSVTPVSWAKGARKAVVIDCEMGTAASGDCELIRLTLIDYFTSQVLIDNLVWPDVSMSHLNTKYSGVTWKLMREARNAKRCIFGRKNARALIWKFVSPETIVIGHGASSDLTSLRWIHPRIIDTLIVEGNNHDGKTQGLSLKKLAELRLQRTIQKGKGHDSLEDAIATRDLLHWNVVRMIEGKTEA</sequence>